<reference evidence="1" key="1">
    <citation type="submission" date="2014-05" db="EMBL/GenBank/DDBJ databases">
        <authorList>
            <person name="Chronopoulou M."/>
        </authorList>
    </citation>
    <scope>NUCLEOTIDE SEQUENCE</scope>
    <source>
        <tissue evidence="1">Whole organism</tissue>
    </source>
</reference>
<dbReference type="AlphaFoldDB" id="A0A0K2V905"/>
<protein>
    <submittedName>
        <fullName evidence="1">Uncharacterized protein</fullName>
    </submittedName>
</protein>
<accession>A0A0K2V905</accession>
<name>A0A0K2V905_LEPSM</name>
<proteinExistence type="predicted"/>
<evidence type="ECO:0000313" key="1">
    <source>
        <dbReference type="EMBL" id="CDW47023.1"/>
    </source>
</evidence>
<sequence length="27" mass="3051">MTSKSVCLAQQSVWYIKLKILVSPITL</sequence>
<organism evidence="1">
    <name type="scientific">Lepeophtheirus salmonis</name>
    <name type="common">Salmon louse</name>
    <name type="synonym">Caligus salmonis</name>
    <dbReference type="NCBI Taxonomy" id="72036"/>
    <lineage>
        <taxon>Eukaryota</taxon>
        <taxon>Metazoa</taxon>
        <taxon>Ecdysozoa</taxon>
        <taxon>Arthropoda</taxon>
        <taxon>Crustacea</taxon>
        <taxon>Multicrustacea</taxon>
        <taxon>Hexanauplia</taxon>
        <taxon>Copepoda</taxon>
        <taxon>Siphonostomatoida</taxon>
        <taxon>Caligidae</taxon>
        <taxon>Lepeophtheirus</taxon>
    </lineage>
</organism>
<dbReference type="EMBL" id="HACA01029662">
    <property type="protein sequence ID" value="CDW47023.1"/>
    <property type="molecule type" value="Transcribed_RNA"/>
</dbReference>